<dbReference type="InterPro" id="IPR018076">
    <property type="entry name" value="T2SS_GspF_dom"/>
</dbReference>
<keyword evidence="5 8" id="KW-0812">Transmembrane</keyword>
<name>A0A075JYS6_9GAMM</name>
<keyword evidence="6 8" id="KW-1133">Transmembrane helix</keyword>
<dbReference type="InterPro" id="IPR011850">
    <property type="entry name" value="T2SS_GspF"/>
</dbReference>
<evidence type="ECO:0000256" key="2">
    <source>
        <dbReference type="ARBA" id="ARBA00005745"/>
    </source>
</evidence>
<evidence type="ECO:0000256" key="1">
    <source>
        <dbReference type="ARBA" id="ARBA00004429"/>
    </source>
</evidence>
<evidence type="ECO:0000256" key="8">
    <source>
        <dbReference type="SAM" id="Phobius"/>
    </source>
</evidence>
<dbReference type="GO" id="GO:0005886">
    <property type="term" value="C:plasma membrane"/>
    <property type="evidence" value="ECO:0007669"/>
    <property type="project" value="UniProtKB-SubCell"/>
</dbReference>
<dbReference type="GO" id="GO:0015627">
    <property type="term" value="C:type II protein secretion system complex"/>
    <property type="evidence" value="ECO:0007669"/>
    <property type="project" value="InterPro"/>
</dbReference>
<keyword evidence="4" id="KW-0997">Cell inner membrane</keyword>
<comment type="similarity">
    <text evidence="2">Belongs to the GSP F family.</text>
</comment>
<evidence type="ECO:0000256" key="3">
    <source>
        <dbReference type="ARBA" id="ARBA00022475"/>
    </source>
</evidence>
<dbReference type="OrthoDB" id="9805682at2"/>
<keyword evidence="11" id="KW-1185">Reference proteome</keyword>
<evidence type="ECO:0000256" key="5">
    <source>
        <dbReference type="ARBA" id="ARBA00022692"/>
    </source>
</evidence>
<dbReference type="InterPro" id="IPR003004">
    <property type="entry name" value="GspF/PilC"/>
</dbReference>
<evidence type="ECO:0000259" key="9">
    <source>
        <dbReference type="Pfam" id="PF00482"/>
    </source>
</evidence>
<comment type="subcellular location">
    <subcellularLocation>
        <location evidence="1">Cell inner membrane</location>
        <topology evidence="1">Multi-pass membrane protein</topology>
    </subcellularLocation>
</comment>
<evidence type="ECO:0000313" key="11">
    <source>
        <dbReference type="Proteomes" id="UP000027987"/>
    </source>
</evidence>
<dbReference type="Proteomes" id="UP000027987">
    <property type="component" value="Chromosome"/>
</dbReference>
<evidence type="ECO:0000313" key="10">
    <source>
        <dbReference type="EMBL" id="AIF46597.1"/>
    </source>
</evidence>
<dbReference type="PRINTS" id="PR00812">
    <property type="entry name" value="BCTERIALGSPF"/>
</dbReference>
<dbReference type="PATRIC" id="fig|1217721.7.peg.968"/>
<feature type="domain" description="Type II secretion system protein GspF" evidence="9">
    <location>
        <begin position="71"/>
        <end position="194"/>
    </location>
</feature>
<dbReference type="EMBL" id="CP008884">
    <property type="protein sequence ID" value="AIF46597.1"/>
    <property type="molecule type" value="Genomic_DNA"/>
</dbReference>
<dbReference type="HOGENOM" id="CLU_035032_2_1_6"/>
<dbReference type="RefSeq" id="WP_019463876.1">
    <property type="nucleotide sequence ID" value="NZ_ALOY01000090.1"/>
</dbReference>
<dbReference type="AlphaFoldDB" id="A0A075JYS6"/>
<dbReference type="InterPro" id="IPR042094">
    <property type="entry name" value="T2SS_GspF_sf"/>
</dbReference>
<proteinExistence type="inferred from homology"/>
<dbReference type="STRING" id="1217721.HY57_04620"/>
<feature type="transmembrane region" description="Helical" evidence="8">
    <location>
        <begin position="213"/>
        <end position="238"/>
    </location>
</feature>
<feature type="transmembrane region" description="Helical" evidence="8">
    <location>
        <begin position="370"/>
        <end position="395"/>
    </location>
</feature>
<dbReference type="FunFam" id="1.20.81.30:FF:000001">
    <property type="entry name" value="Type II secretion system protein F"/>
    <property type="match status" value="2"/>
</dbReference>
<protein>
    <submittedName>
        <fullName evidence="10">General secretion pathway protein GspF</fullName>
    </submittedName>
</protein>
<reference evidence="10 11" key="1">
    <citation type="submission" date="2014-07" db="EMBL/GenBank/DDBJ databases">
        <title>Complete Genome Sequence of Dyella japonica Strain A8 Isolated from Malaysian Tropical Soil.</title>
        <authorList>
            <person name="Hui R.K.H."/>
            <person name="Chen J.-W."/>
            <person name="Chan K.-G."/>
            <person name="Leung F.C.C."/>
        </authorList>
    </citation>
    <scope>NUCLEOTIDE SEQUENCE [LARGE SCALE GENOMIC DNA]</scope>
    <source>
        <strain evidence="10 11">A8</strain>
    </source>
</reference>
<keyword evidence="3" id="KW-1003">Cell membrane</keyword>
<dbReference type="PANTHER" id="PTHR30012">
    <property type="entry name" value="GENERAL SECRETION PATHWAY PROTEIN"/>
    <property type="match status" value="1"/>
</dbReference>
<dbReference type="GO" id="GO:0015628">
    <property type="term" value="P:protein secretion by the type II secretion system"/>
    <property type="evidence" value="ECO:0007669"/>
    <property type="project" value="InterPro"/>
</dbReference>
<dbReference type="Gene3D" id="1.20.81.30">
    <property type="entry name" value="Type II secretion system (T2SS), domain F"/>
    <property type="match status" value="2"/>
</dbReference>
<evidence type="ECO:0000256" key="7">
    <source>
        <dbReference type="ARBA" id="ARBA00023136"/>
    </source>
</evidence>
<gene>
    <name evidence="10" type="ORF">HY57_04620</name>
</gene>
<organism evidence="10 11">
    <name type="scientific">Dyella japonica A8</name>
    <dbReference type="NCBI Taxonomy" id="1217721"/>
    <lineage>
        <taxon>Bacteria</taxon>
        <taxon>Pseudomonadati</taxon>
        <taxon>Pseudomonadota</taxon>
        <taxon>Gammaproteobacteria</taxon>
        <taxon>Lysobacterales</taxon>
        <taxon>Rhodanobacteraceae</taxon>
        <taxon>Dyella</taxon>
    </lineage>
</organism>
<evidence type="ECO:0000256" key="4">
    <source>
        <dbReference type="ARBA" id="ARBA00022519"/>
    </source>
</evidence>
<dbReference type="PANTHER" id="PTHR30012:SF7">
    <property type="entry name" value="PROTEIN TRANSPORT PROTEIN HOFC HOMOLOG"/>
    <property type="match status" value="1"/>
</dbReference>
<feature type="domain" description="Type II secretion system protein GspF" evidence="9">
    <location>
        <begin position="275"/>
        <end position="396"/>
    </location>
</feature>
<dbReference type="KEGG" id="dja:HY57_04620"/>
<dbReference type="Pfam" id="PF00482">
    <property type="entry name" value="T2SSF"/>
    <property type="match status" value="2"/>
</dbReference>
<feature type="transmembrane region" description="Helical" evidence="8">
    <location>
        <begin position="170"/>
        <end position="193"/>
    </location>
</feature>
<evidence type="ECO:0000256" key="6">
    <source>
        <dbReference type="ARBA" id="ARBA00022989"/>
    </source>
</evidence>
<keyword evidence="7 8" id="KW-0472">Membrane</keyword>
<accession>A0A075JYS6</accession>
<sequence length="405" mass="43615">MTQFRYRAVSAAGEVLQGQMEASSVEEVVGRLQDQGHTPLDARAADSEAGGGGIAGLFKRGPFTGDQLAQFTHQLATLLGAGQPLDRALGILMDLPEGASAKQLIERVRDRVRGGTPLSQALDDEHGVFPKLYISLVRAGEAGGSLEDTLRRLADYLERSQQLRGSIINALIYPAFLMVGVLGSLLLLLAYVVPQFVPIFEDMQVPIPLITQIVLAVGGTLQTWWWAIAILLVLGVLIGRARLRDPATQLAWHARLLTMRVVGPLMLKVQTARIARTLGTLLKNGVPLLTALGIARQVTANKALDEALAQASEQVKEGAGLSFALAQSQRFPRLALQMVQVGEEAGQLDTMLLKVADTFELESRRAIDRLLAALVPALTIVMTVLVAIIMAAILLPMLDLTSHIQ</sequence>
<dbReference type="NCBIfam" id="TIGR02120">
    <property type="entry name" value="GspF"/>
    <property type="match status" value="1"/>
</dbReference>